<proteinExistence type="predicted"/>
<protein>
    <submittedName>
        <fullName evidence="5">DNA-binding MarR family transcriptional regulator</fullName>
    </submittedName>
</protein>
<dbReference type="Proteomes" id="UP000253490">
    <property type="component" value="Unassembled WGS sequence"/>
</dbReference>
<keyword evidence="3" id="KW-0804">Transcription</keyword>
<dbReference type="InterPro" id="IPR011991">
    <property type="entry name" value="ArsR-like_HTH"/>
</dbReference>
<dbReference type="EMBL" id="QNRX01000006">
    <property type="protein sequence ID" value="RBP65958.1"/>
    <property type="molecule type" value="Genomic_DNA"/>
</dbReference>
<feature type="domain" description="HTH marR-type" evidence="4">
    <location>
        <begin position="1"/>
        <end position="139"/>
    </location>
</feature>
<dbReference type="PANTHER" id="PTHR42756:SF1">
    <property type="entry name" value="TRANSCRIPTIONAL REPRESSOR OF EMRAB OPERON"/>
    <property type="match status" value="1"/>
</dbReference>
<dbReference type="InterPro" id="IPR000835">
    <property type="entry name" value="HTH_MarR-typ"/>
</dbReference>
<dbReference type="Gene3D" id="1.10.10.10">
    <property type="entry name" value="Winged helix-like DNA-binding domain superfamily/Winged helix DNA-binding domain"/>
    <property type="match status" value="1"/>
</dbReference>
<sequence length="146" mass="16887">MKCEFDERSSVTLIGKFMKIHYVTLVKVLNKHGLHKGQPYILTCLMKEPRMTQNELAKKLDVTKSTMGTSLKRMEKNGFIVRQQDEEDCRCNRISITEKGRAALEACDKDVSSIIQAMFSKISEDEEEMMNDIFRRMIEGIQSYVP</sequence>
<dbReference type="OrthoDB" id="6400170at2"/>
<dbReference type="PANTHER" id="PTHR42756">
    <property type="entry name" value="TRANSCRIPTIONAL REGULATOR, MARR"/>
    <property type="match status" value="1"/>
</dbReference>
<accession>A0A366IBB1</accession>
<evidence type="ECO:0000256" key="2">
    <source>
        <dbReference type="ARBA" id="ARBA00023125"/>
    </source>
</evidence>
<dbReference type="InterPro" id="IPR000485">
    <property type="entry name" value="AsnC-type_HTH_dom"/>
</dbReference>
<evidence type="ECO:0000256" key="3">
    <source>
        <dbReference type="ARBA" id="ARBA00023163"/>
    </source>
</evidence>
<dbReference type="Pfam" id="PF01047">
    <property type="entry name" value="MarR"/>
    <property type="match status" value="1"/>
</dbReference>
<gene>
    <name evidence="5" type="ORF">DES36_10669</name>
</gene>
<dbReference type="SMART" id="SM00347">
    <property type="entry name" value="HTH_MARR"/>
    <property type="match status" value="1"/>
</dbReference>
<evidence type="ECO:0000313" key="6">
    <source>
        <dbReference type="Proteomes" id="UP000253490"/>
    </source>
</evidence>
<evidence type="ECO:0000259" key="4">
    <source>
        <dbReference type="PROSITE" id="PS50995"/>
    </source>
</evidence>
<organism evidence="5 6">
    <name type="scientific">Alkalibaculum bacchi</name>
    <dbReference type="NCBI Taxonomy" id="645887"/>
    <lineage>
        <taxon>Bacteria</taxon>
        <taxon>Bacillati</taxon>
        <taxon>Bacillota</taxon>
        <taxon>Clostridia</taxon>
        <taxon>Eubacteriales</taxon>
        <taxon>Eubacteriaceae</taxon>
        <taxon>Alkalibaculum</taxon>
    </lineage>
</organism>
<dbReference type="CDD" id="cd00090">
    <property type="entry name" value="HTH_ARSR"/>
    <property type="match status" value="1"/>
</dbReference>
<keyword evidence="1" id="KW-0805">Transcription regulation</keyword>
<dbReference type="RefSeq" id="WP_113920290.1">
    <property type="nucleotide sequence ID" value="NZ_QNRX01000006.1"/>
</dbReference>
<dbReference type="SUPFAM" id="SSF46785">
    <property type="entry name" value="Winged helix' DNA-binding domain"/>
    <property type="match status" value="1"/>
</dbReference>
<reference evidence="5 6" key="1">
    <citation type="submission" date="2018-06" db="EMBL/GenBank/DDBJ databases">
        <title>Genomic Encyclopedia of Type Strains, Phase IV (KMG-IV): sequencing the most valuable type-strain genomes for metagenomic binning, comparative biology and taxonomic classification.</title>
        <authorList>
            <person name="Goeker M."/>
        </authorList>
    </citation>
    <scope>NUCLEOTIDE SEQUENCE [LARGE SCALE GENOMIC DNA]</scope>
    <source>
        <strain evidence="5 6">DSM 22112</strain>
    </source>
</reference>
<dbReference type="PROSITE" id="PS50995">
    <property type="entry name" value="HTH_MARR_2"/>
    <property type="match status" value="1"/>
</dbReference>
<dbReference type="PRINTS" id="PR00033">
    <property type="entry name" value="HTHASNC"/>
</dbReference>
<dbReference type="PRINTS" id="PR00598">
    <property type="entry name" value="HTHMARR"/>
</dbReference>
<dbReference type="InterPro" id="IPR036388">
    <property type="entry name" value="WH-like_DNA-bd_sf"/>
</dbReference>
<dbReference type="GO" id="GO:0043565">
    <property type="term" value="F:sequence-specific DNA binding"/>
    <property type="evidence" value="ECO:0007669"/>
    <property type="project" value="InterPro"/>
</dbReference>
<dbReference type="GO" id="GO:0003700">
    <property type="term" value="F:DNA-binding transcription factor activity"/>
    <property type="evidence" value="ECO:0007669"/>
    <property type="project" value="InterPro"/>
</dbReference>
<dbReference type="AlphaFoldDB" id="A0A366IBB1"/>
<name>A0A366IBB1_9FIRM</name>
<dbReference type="InterPro" id="IPR036390">
    <property type="entry name" value="WH_DNA-bd_sf"/>
</dbReference>
<evidence type="ECO:0000256" key="1">
    <source>
        <dbReference type="ARBA" id="ARBA00023015"/>
    </source>
</evidence>
<comment type="caution">
    <text evidence="5">The sequence shown here is derived from an EMBL/GenBank/DDBJ whole genome shotgun (WGS) entry which is preliminary data.</text>
</comment>
<keyword evidence="2 5" id="KW-0238">DNA-binding</keyword>
<keyword evidence="6" id="KW-1185">Reference proteome</keyword>
<evidence type="ECO:0000313" key="5">
    <source>
        <dbReference type="EMBL" id="RBP65958.1"/>
    </source>
</evidence>